<evidence type="ECO:0000259" key="4">
    <source>
        <dbReference type="Pfam" id="PF04542"/>
    </source>
</evidence>
<keyword evidence="3" id="KW-0804">Transcription</keyword>
<protein>
    <submittedName>
        <fullName evidence="5">RNA polymerase sigma factor</fullName>
    </submittedName>
</protein>
<dbReference type="NCBIfam" id="TIGR02937">
    <property type="entry name" value="sigma70-ECF"/>
    <property type="match status" value="1"/>
</dbReference>
<dbReference type="InterPro" id="IPR013325">
    <property type="entry name" value="RNA_pol_sigma_r2"/>
</dbReference>
<dbReference type="InterPro" id="IPR039425">
    <property type="entry name" value="RNA_pol_sigma-70-like"/>
</dbReference>
<dbReference type="PANTHER" id="PTHR43133">
    <property type="entry name" value="RNA POLYMERASE ECF-TYPE SIGMA FACTO"/>
    <property type="match status" value="1"/>
</dbReference>
<keyword evidence="2" id="KW-0731">Sigma factor</keyword>
<feature type="domain" description="RNA polymerase sigma-70 region 2" evidence="4">
    <location>
        <begin position="27"/>
        <end position="90"/>
    </location>
</feature>
<proteinExistence type="predicted"/>
<sequence length="217" mass="24316">MDGESFRLACRDGGRRIERWLREFDARYGPALYREAAGVLQHLGAAEDLVQDTLIKVWQRCASFRAEGHPFAWVRQILRHALLDTLRARTPEEPLEDESGELRPAVQVAVHHLSADRVVQPDAEHETRVLDAMYQRCYARFAAAHPEHAQVLRWVAEDGLGPAEVAALLGRSPGATREFLSQCRKKARPFLAEWHALVSHSHPPDAPAGGSNNADPR</sequence>
<dbReference type="SUPFAM" id="SSF88946">
    <property type="entry name" value="Sigma2 domain of RNA polymerase sigma factors"/>
    <property type="match status" value="1"/>
</dbReference>
<evidence type="ECO:0000256" key="1">
    <source>
        <dbReference type="ARBA" id="ARBA00023015"/>
    </source>
</evidence>
<organism evidence="5 6">
    <name type="scientific">Sphaerotilus microaerophilus</name>
    <dbReference type="NCBI Taxonomy" id="2914710"/>
    <lineage>
        <taxon>Bacteria</taxon>
        <taxon>Pseudomonadati</taxon>
        <taxon>Pseudomonadota</taxon>
        <taxon>Betaproteobacteria</taxon>
        <taxon>Burkholderiales</taxon>
        <taxon>Sphaerotilaceae</taxon>
        <taxon>Sphaerotilus</taxon>
    </lineage>
</organism>
<evidence type="ECO:0000256" key="2">
    <source>
        <dbReference type="ARBA" id="ARBA00023082"/>
    </source>
</evidence>
<dbReference type="InterPro" id="IPR007627">
    <property type="entry name" value="RNA_pol_sigma70_r2"/>
</dbReference>
<dbReference type="EMBL" id="AP025730">
    <property type="protein sequence ID" value="BDI03725.1"/>
    <property type="molecule type" value="Genomic_DNA"/>
</dbReference>
<keyword evidence="6" id="KW-1185">Reference proteome</keyword>
<accession>A0ABN6PFD9</accession>
<name>A0ABN6PFD9_9BURK</name>
<keyword evidence="1" id="KW-0805">Transcription regulation</keyword>
<dbReference type="PANTHER" id="PTHR43133:SF46">
    <property type="entry name" value="RNA POLYMERASE SIGMA-70 FACTOR ECF SUBFAMILY"/>
    <property type="match status" value="1"/>
</dbReference>
<evidence type="ECO:0000256" key="3">
    <source>
        <dbReference type="ARBA" id="ARBA00023163"/>
    </source>
</evidence>
<evidence type="ECO:0000313" key="5">
    <source>
        <dbReference type="EMBL" id="BDI03725.1"/>
    </source>
</evidence>
<dbReference type="RefSeq" id="WP_251971984.1">
    <property type="nucleotide sequence ID" value="NZ_AP025730.1"/>
</dbReference>
<dbReference type="Gene3D" id="1.10.1740.10">
    <property type="match status" value="1"/>
</dbReference>
<reference evidence="5" key="1">
    <citation type="submission" date="2022-04" db="EMBL/GenBank/DDBJ databases">
        <title>Whole genome sequence of Sphaerotilus sp. FB-5.</title>
        <authorList>
            <person name="Takeda M."/>
            <person name="Narihara S."/>
            <person name="Akimoto M."/>
            <person name="Akimoto R."/>
            <person name="Nishiyashiki S."/>
            <person name="Murakami T."/>
        </authorList>
    </citation>
    <scope>NUCLEOTIDE SEQUENCE</scope>
    <source>
        <strain evidence="5">FB-5</strain>
    </source>
</reference>
<evidence type="ECO:0000313" key="6">
    <source>
        <dbReference type="Proteomes" id="UP001057498"/>
    </source>
</evidence>
<dbReference type="Proteomes" id="UP001057498">
    <property type="component" value="Chromosome"/>
</dbReference>
<dbReference type="InterPro" id="IPR014284">
    <property type="entry name" value="RNA_pol_sigma-70_dom"/>
</dbReference>
<gene>
    <name evidence="5" type="ORF">CATMQ487_06950</name>
</gene>
<dbReference type="Pfam" id="PF04542">
    <property type="entry name" value="Sigma70_r2"/>
    <property type="match status" value="1"/>
</dbReference>